<evidence type="ECO:0000256" key="2">
    <source>
        <dbReference type="SAM" id="MobiDB-lite"/>
    </source>
</evidence>
<organism evidence="5 6">
    <name type="scientific">Streptomyces lycii</name>
    <dbReference type="NCBI Taxonomy" id="2654337"/>
    <lineage>
        <taxon>Bacteria</taxon>
        <taxon>Bacillati</taxon>
        <taxon>Actinomycetota</taxon>
        <taxon>Actinomycetes</taxon>
        <taxon>Kitasatosporales</taxon>
        <taxon>Streptomycetaceae</taxon>
        <taxon>Streptomyces</taxon>
    </lineage>
</organism>
<protein>
    <submittedName>
        <fullName evidence="5">LCP family protein</fullName>
    </submittedName>
</protein>
<dbReference type="Proteomes" id="UP000621266">
    <property type="component" value="Unassembled WGS sequence"/>
</dbReference>
<evidence type="ECO:0000256" key="1">
    <source>
        <dbReference type="ARBA" id="ARBA00006068"/>
    </source>
</evidence>
<dbReference type="Pfam" id="PF03816">
    <property type="entry name" value="LytR_cpsA_psr"/>
    <property type="match status" value="1"/>
</dbReference>
<dbReference type="InterPro" id="IPR050922">
    <property type="entry name" value="LytR/CpsA/Psr_CW_biosynth"/>
</dbReference>
<reference evidence="5 6" key="1">
    <citation type="submission" date="2019-10" db="EMBL/GenBank/DDBJ databases">
        <title>Streptomyces tenebrisbrunneis sp.nov., an endogenous actinomycete isolated from of Lycium ruthenicum.</title>
        <authorList>
            <person name="Ma L."/>
        </authorList>
    </citation>
    <scope>NUCLEOTIDE SEQUENCE [LARGE SCALE GENOMIC DNA]</scope>
    <source>
        <strain evidence="5 6">TRM 66187</strain>
    </source>
</reference>
<keyword evidence="3" id="KW-0472">Membrane</keyword>
<comment type="caution">
    <text evidence="5">The sequence shown here is derived from an EMBL/GenBank/DDBJ whole genome shotgun (WGS) entry which is preliminary data.</text>
</comment>
<keyword evidence="6" id="KW-1185">Reference proteome</keyword>
<evidence type="ECO:0000313" key="6">
    <source>
        <dbReference type="Proteomes" id="UP000621266"/>
    </source>
</evidence>
<dbReference type="InterPro" id="IPR004474">
    <property type="entry name" value="LytR_CpsA_psr"/>
</dbReference>
<dbReference type="Gene3D" id="3.40.630.190">
    <property type="entry name" value="LCP protein"/>
    <property type="match status" value="1"/>
</dbReference>
<evidence type="ECO:0000313" key="5">
    <source>
        <dbReference type="EMBL" id="KAF4410162.1"/>
    </source>
</evidence>
<dbReference type="PANTHER" id="PTHR33392">
    <property type="entry name" value="POLYISOPRENYL-TEICHOIC ACID--PEPTIDOGLYCAN TEICHOIC ACID TRANSFERASE TAGU"/>
    <property type="match status" value="1"/>
</dbReference>
<dbReference type="NCBIfam" id="TIGR00350">
    <property type="entry name" value="lytR_cpsA_psr"/>
    <property type="match status" value="1"/>
</dbReference>
<dbReference type="PANTHER" id="PTHR33392:SF6">
    <property type="entry name" value="POLYISOPRENYL-TEICHOIC ACID--PEPTIDOGLYCAN TEICHOIC ACID TRANSFERASE TAGU"/>
    <property type="match status" value="1"/>
</dbReference>
<feature type="region of interest" description="Disordered" evidence="2">
    <location>
        <begin position="368"/>
        <end position="426"/>
    </location>
</feature>
<feature type="domain" description="Cell envelope-related transcriptional attenuator" evidence="4">
    <location>
        <begin position="123"/>
        <end position="278"/>
    </location>
</feature>
<feature type="compositionally biased region" description="Gly residues" evidence="2">
    <location>
        <begin position="381"/>
        <end position="391"/>
    </location>
</feature>
<gene>
    <name evidence="5" type="ORF">GCU69_05320</name>
</gene>
<keyword evidence="3" id="KW-1133">Transmembrane helix</keyword>
<sequence>MKTGGRPHASIAADLREGWTRVSESAGTPAEPPQEPRRRRPWLRRTALGAAVAVLAAAGTGWALYQQLEGNIRTDRDTARELEQHSADRPAAVVHDALNILLIGSDSRGGGNGAYGRDTGTQRSDTTILLHLSADRESATAVSIPRDLMVDIPACTQPDGTRSEARFAQFNWAFEFAGAGCTIRTVEEFTGVRVDHHMILDFSGFKNVVDAVGGVEVCLEEPVDDPEAQVTLPAGQQTLHGEDALGYVRARYSIGDGSDTERMARQQEFLGSLVRKVQSDGVLLNPGRLYDLLDSVTSSITTDPGLASLQDLYDLATSMREMPSSGVRFLTVPRQPYQNNPNRDELVQPAASQLFEALLHDRPVTVEPRAEEAHQNEQEGPGSGSASGSGTMGTESGAPPSGTPEAERDEGQPGYRGTTAETGACV</sequence>
<feature type="compositionally biased region" description="Basic and acidic residues" evidence="2">
    <location>
        <begin position="368"/>
        <end position="377"/>
    </location>
</feature>
<evidence type="ECO:0000259" key="4">
    <source>
        <dbReference type="Pfam" id="PF03816"/>
    </source>
</evidence>
<proteinExistence type="inferred from homology"/>
<name>A0ABQ7FN72_9ACTN</name>
<feature type="region of interest" description="Disordered" evidence="2">
    <location>
        <begin position="1"/>
        <end position="41"/>
    </location>
</feature>
<keyword evidence="3" id="KW-0812">Transmembrane</keyword>
<comment type="similarity">
    <text evidence="1">Belongs to the LytR/CpsA/Psr (LCP) family.</text>
</comment>
<feature type="transmembrane region" description="Helical" evidence="3">
    <location>
        <begin position="47"/>
        <end position="65"/>
    </location>
</feature>
<evidence type="ECO:0000256" key="3">
    <source>
        <dbReference type="SAM" id="Phobius"/>
    </source>
</evidence>
<dbReference type="EMBL" id="WHPN01000119">
    <property type="protein sequence ID" value="KAF4410162.1"/>
    <property type="molecule type" value="Genomic_DNA"/>
</dbReference>
<accession>A0ABQ7FN72</accession>